<dbReference type="PANTHER" id="PTHR30160:SF7">
    <property type="entry name" value="ADP-HEPTOSE--LPS HEPTOSYLTRANSFERASE 2"/>
    <property type="match status" value="1"/>
</dbReference>
<dbReference type="GO" id="GO:0008713">
    <property type="term" value="F:ADP-heptose-lipopolysaccharide heptosyltransferase activity"/>
    <property type="evidence" value="ECO:0007669"/>
    <property type="project" value="TreeGrafter"/>
</dbReference>
<name>C7LN43_DESBD</name>
<keyword evidence="1" id="KW-0328">Glycosyltransferase</keyword>
<organism evidence="3 4">
    <name type="scientific">Desulfomicrobium baculatum (strain DSM 4028 / VKM B-1378 / X)</name>
    <name type="common">Desulfovibrio baculatus</name>
    <dbReference type="NCBI Taxonomy" id="525897"/>
    <lineage>
        <taxon>Bacteria</taxon>
        <taxon>Pseudomonadati</taxon>
        <taxon>Thermodesulfobacteriota</taxon>
        <taxon>Desulfovibrionia</taxon>
        <taxon>Desulfovibrionales</taxon>
        <taxon>Desulfomicrobiaceae</taxon>
        <taxon>Desulfomicrobium</taxon>
    </lineage>
</organism>
<dbReference type="eggNOG" id="COG0859">
    <property type="taxonomic scope" value="Bacteria"/>
</dbReference>
<keyword evidence="2 3" id="KW-0808">Transferase</keyword>
<evidence type="ECO:0000256" key="2">
    <source>
        <dbReference type="ARBA" id="ARBA00022679"/>
    </source>
</evidence>
<proteinExistence type="predicted"/>
<dbReference type="STRING" id="525897.Dbac_0690"/>
<dbReference type="InterPro" id="IPR051199">
    <property type="entry name" value="LPS_LOS_Heptosyltrfase"/>
</dbReference>
<dbReference type="KEGG" id="dba:Dbac_0690"/>
<dbReference type="EMBL" id="CP001629">
    <property type="protein sequence ID" value="ACU88813.1"/>
    <property type="molecule type" value="Genomic_DNA"/>
</dbReference>
<dbReference type="SUPFAM" id="SSF53756">
    <property type="entry name" value="UDP-Glycosyltransferase/glycogen phosphorylase"/>
    <property type="match status" value="1"/>
</dbReference>
<protein>
    <submittedName>
        <fullName evidence="3">Glycosyl transferase family 9</fullName>
    </submittedName>
</protein>
<sequence>MHTLVINLTRFGDLLQTQPVFSGLRRRGGSAGLVCLDSFKGAADLLRDVEQVRVLPGARLLAQLDRGWPLAVEELTSWLDHTPHTPFDQIVNLTPTLSARLLSRAMHDGGIEGFGLDDHGFGEYSTPWATFLQAASAHRGCSPFNLVDLFQRVAGLDPGEFRLQTPKAPALACADALLGDRAERRVAFQLGASQDYRRWPVASFVRAGRVLWAKTGRMPVLLGTASESHLAREFMDLADYPCTDLTGRTDLTTLAAVLTRMDLLLTNDTGTMHLAAGLGVPVAAVFLATAQPFDTGPYLEGSLSLEPDLPCHPCSFGEKCPHGLVCRDSIEGGAVGDMLAGYLDLKSWNVAPGFKGRVWQARRDEAGFMDLFSVSGHEGQDRSRWIRIQREVYRQFLDQKPGVGNFSWHASDSDFRDALVRDLERGALMLTLVEEQGRVLALRPDAPMKPKFLVNCQNLEDFFSSSPSFGILGPMWRFQSRAESVSMTAFLELCVRYRGLLDVFKRRLMLA</sequence>
<evidence type="ECO:0000313" key="4">
    <source>
        <dbReference type="Proteomes" id="UP000002216"/>
    </source>
</evidence>
<evidence type="ECO:0000256" key="1">
    <source>
        <dbReference type="ARBA" id="ARBA00022676"/>
    </source>
</evidence>
<dbReference type="Proteomes" id="UP000002216">
    <property type="component" value="Chromosome"/>
</dbReference>
<reference evidence="3 4" key="1">
    <citation type="journal article" date="2009" name="Stand. Genomic Sci.">
        <title>Complete genome sequence of Desulfomicrobium baculatum type strain (X).</title>
        <authorList>
            <person name="Copeland A."/>
            <person name="Spring S."/>
            <person name="Goker M."/>
            <person name="Schneider S."/>
            <person name="Lapidus A."/>
            <person name="Del Rio T.G."/>
            <person name="Tice H."/>
            <person name="Cheng J.F."/>
            <person name="Chen F."/>
            <person name="Nolan M."/>
            <person name="Bruce D."/>
            <person name="Goodwin L."/>
            <person name="Pitluck S."/>
            <person name="Ivanova N."/>
            <person name="Mavrommatis K."/>
            <person name="Ovchinnikova G."/>
            <person name="Pati A."/>
            <person name="Chen A."/>
            <person name="Palaniappan K."/>
            <person name="Land M."/>
            <person name="Hauser L."/>
            <person name="Chang Y.J."/>
            <person name="Jeffries C.C."/>
            <person name="Meincke L."/>
            <person name="Sims D."/>
            <person name="Brettin T."/>
            <person name="Detter J.C."/>
            <person name="Han C."/>
            <person name="Chain P."/>
            <person name="Bristow J."/>
            <person name="Eisen J.A."/>
            <person name="Markowitz V."/>
            <person name="Hugenholtz P."/>
            <person name="Kyrpides N.C."/>
            <person name="Klenk H.P."/>
            <person name="Lucas S."/>
        </authorList>
    </citation>
    <scope>NUCLEOTIDE SEQUENCE [LARGE SCALE GENOMIC DNA]</scope>
    <source>
        <strain evidence="4">DSM 4028 / VKM B-1378 / X</strain>
    </source>
</reference>
<keyword evidence="4" id="KW-1185">Reference proteome</keyword>
<dbReference type="Gene3D" id="3.40.50.2000">
    <property type="entry name" value="Glycogen Phosphorylase B"/>
    <property type="match status" value="2"/>
</dbReference>
<accession>C7LN43</accession>
<dbReference type="HOGENOM" id="CLU_032383_0_0_7"/>
<dbReference type="GO" id="GO:0009244">
    <property type="term" value="P:lipopolysaccharide core region biosynthetic process"/>
    <property type="evidence" value="ECO:0007669"/>
    <property type="project" value="TreeGrafter"/>
</dbReference>
<dbReference type="Pfam" id="PF01075">
    <property type="entry name" value="Glyco_transf_9"/>
    <property type="match status" value="1"/>
</dbReference>
<evidence type="ECO:0000313" key="3">
    <source>
        <dbReference type="EMBL" id="ACU88813.1"/>
    </source>
</evidence>
<dbReference type="InterPro" id="IPR002201">
    <property type="entry name" value="Glyco_trans_9"/>
</dbReference>
<dbReference type="CAZy" id="GT9">
    <property type="family name" value="Glycosyltransferase Family 9"/>
</dbReference>
<dbReference type="GO" id="GO:0005829">
    <property type="term" value="C:cytosol"/>
    <property type="evidence" value="ECO:0007669"/>
    <property type="project" value="TreeGrafter"/>
</dbReference>
<dbReference type="RefSeq" id="WP_015772913.1">
    <property type="nucleotide sequence ID" value="NC_013173.1"/>
</dbReference>
<dbReference type="CDD" id="cd03789">
    <property type="entry name" value="GT9_LPS_heptosyltransferase"/>
    <property type="match status" value="1"/>
</dbReference>
<dbReference type="AlphaFoldDB" id="C7LN43"/>
<gene>
    <name evidence="3" type="ordered locus">Dbac_0690</name>
</gene>
<dbReference type="PANTHER" id="PTHR30160">
    <property type="entry name" value="TETRAACYLDISACCHARIDE 4'-KINASE-RELATED"/>
    <property type="match status" value="1"/>
</dbReference>